<dbReference type="HAMAP" id="MF_01930">
    <property type="entry name" value="PurN"/>
    <property type="match status" value="1"/>
</dbReference>
<comment type="pathway">
    <text evidence="1 4">Purine metabolism; IMP biosynthesis via de novo pathway; N(2)-formyl-N(1)-(5-phospho-D-ribosyl)glycinamide from N(1)-(5-phospho-D-ribosyl)glycinamide (10-formyl THF route): step 1/1.</text>
</comment>
<dbReference type="InterPro" id="IPR036477">
    <property type="entry name" value="Formyl_transf_N_sf"/>
</dbReference>
<comment type="caution">
    <text evidence="4">Lacks conserved residue(s) required for the propagation of feature annotation.</text>
</comment>
<evidence type="ECO:0000256" key="2">
    <source>
        <dbReference type="ARBA" id="ARBA00022679"/>
    </source>
</evidence>
<dbReference type="Pfam" id="PF00551">
    <property type="entry name" value="Formyl_trans_N"/>
    <property type="match status" value="1"/>
</dbReference>
<reference evidence="6" key="1">
    <citation type="submission" date="2023-03" db="EMBL/GenBank/DDBJ databases">
        <title>Stygiobacter electus gen. nov., sp. nov., facultatively anaerobic thermotolerant bacterium of the class Ignavibacteria from a well of Yessentuki mineral water deposit.</title>
        <authorList>
            <person name="Podosokorskaya O.A."/>
            <person name="Elcheninov A.G."/>
            <person name="Petrova N.F."/>
            <person name="Zavarzina D.G."/>
            <person name="Kublanov I.V."/>
            <person name="Merkel A.Y."/>
        </authorList>
    </citation>
    <scope>NUCLEOTIDE SEQUENCE</scope>
    <source>
        <strain evidence="6">09-Me</strain>
    </source>
</reference>
<proteinExistence type="inferred from homology"/>
<evidence type="ECO:0000256" key="4">
    <source>
        <dbReference type="HAMAP-Rule" id="MF_01930"/>
    </source>
</evidence>
<gene>
    <name evidence="4" type="primary">purN</name>
    <name evidence="6" type="ORF">P0M35_02960</name>
</gene>
<keyword evidence="2 4" id="KW-0808">Transferase</keyword>
<feature type="binding site" evidence="4">
    <location>
        <begin position="12"/>
        <end position="14"/>
    </location>
    <ligand>
        <name>N(1)-(5-phospho-beta-D-ribosyl)glycinamide</name>
        <dbReference type="ChEBI" id="CHEBI:143788"/>
    </ligand>
</feature>
<accession>A0AAE3P1J0</accession>
<feature type="domain" description="Formyl transferase N-terminal" evidence="5">
    <location>
        <begin position="3"/>
        <end position="184"/>
    </location>
</feature>
<dbReference type="GO" id="GO:0006189">
    <property type="term" value="P:'de novo' IMP biosynthetic process"/>
    <property type="evidence" value="ECO:0007669"/>
    <property type="project" value="UniProtKB-UniRule"/>
</dbReference>
<protein>
    <recommendedName>
        <fullName evidence="4">Phosphoribosylglycinamide formyltransferase</fullName>
        <ecNumber evidence="4">2.1.2.2</ecNumber>
    </recommendedName>
    <alternativeName>
        <fullName evidence="4">5'-phosphoribosylglycinamide transformylase</fullName>
    </alternativeName>
    <alternativeName>
        <fullName evidence="4">GAR transformylase</fullName>
        <shortName evidence="4">GART</shortName>
    </alternativeName>
</protein>
<evidence type="ECO:0000256" key="1">
    <source>
        <dbReference type="ARBA" id="ARBA00005054"/>
    </source>
</evidence>
<dbReference type="CDD" id="cd08645">
    <property type="entry name" value="FMT_core_GART"/>
    <property type="match status" value="1"/>
</dbReference>
<comment type="catalytic activity">
    <reaction evidence="4">
        <text>N(1)-(5-phospho-beta-D-ribosyl)glycinamide + (6R)-10-formyltetrahydrofolate = N(2)-formyl-N(1)-(5-phospho-beta-D-ribosyl)glycinamide + (6S)-5,6,7,8-tetrahydrofolate + H(+)</text>
        <dbReference type="Rhea" id="RHEA:15053"/>
        <dbReference type="ChEBI" id="CHEBI:15378"/>
        <dbReference type="ChEBI" id="CHEBI:57453"/>
        <dbReference type="ChEBI" id="CHEBI:143788"/>
        <dbReference type="ChEBI" id="CHEBI:147286"/>
        <dbReference type="ChEBI" id="CHEBI:195366"/>
        <dbReference type="EC" id="2.1.2.2"/>
    </reaction>
</comment>
<comment type="similarity">
    <text evidence="4">Belongs to the GART family.</text>
</comment>
<dbReference type="PANTHER" id="PTHR43369:SF2">
    <property type="entry name" value="PHOSPHORIBOSYLGLYCINAMIDE FORMYLTRANSFERASE"/>
    <property type="match status" value="1"/>
</dbReference>
<sequence length="192" mass="21565">MYNVAVFVSGKGSNLRSLFDNTDKNFVRIAAVVSNKKNCGAVDFANQNSIPVFFIAEKPDDEFIDYKTLTQKFYDLKIDLIVLAGFLKKIPDDFIDAFNKRIINIHPALLPKFGGKGMYGMNVHKAVFESKGKFSGATVHFVDKIFDHGEIIAQVKVDISDCRSPEEIALKVLEIEHNLLPSVVNNFSKKLY</sequence>
<comment type="caution">
    <text evidence="6">The sequence shown here is derived from an EMBL/GenBank/DDBJ whole genome shotgun (WGS) entry which is preliminary data.</text>
</comment>
<dbReference type="SUPFAM" id="SSF53328">
    <property type="entry name" value="Formyltransferase"/>
    <property type="match status" value="1"/>
</dbReference>
<keyword evidence="7" id="KW-1185">Reference proteome</keyword>
<dbReference type="EC" id="2.1.2.2" evidence="4"/>
<comment type="function">
    <text evidence="4">Catalyzes the transfer of a formyl group from 10-formyltetrahydrofolate to 5-phospho-ribosyl-glycinamide (GAR), producing 5-phospho-ribosyl-N-formylglycinamide (FGAR) and tetrahydrofolate.</text>
</comment>
<feature type="binding site" evidence="4">
    <location>
        <position position="104"/>
    </location>
    <ligand>
        <name>(6R)-10-formyltetrahydrofolate</name>
        <dbReference type="ChEBI" id="CHEBI:195366"/>
    </ligand>
</feature>
<name>A0AAE3P1J0_9BACT</name>
<dbReference type="GO" id="GO:0004644">
    <property type="term" value="F:phosphoribosylglycinamide formyltransferase activity"/>
    <property type="evidence" value="ECO:0007669"/>
    <property type="project" value="UniProtKB-UniRule"/>
</dbReference>
<dbReference type="Gene3D" id="3.40.50.170">
    <property type="entry name" value="Formyl transferase, N-terminal domain"/>
    <property type="match status" value="1"/>
</dbReference>
<keyword evidence="3 4" id="KW-0658">Purine biosynthesis</keyword>
<dbReference type="InterPro" id="IPR004607">
    <property type="entry name" value="GART"/>
</dbReference>
<evidence type="ECO:0000313" key="6">
    <source>
        <dbReference type="EMBL" id="MDF1611095.1"/>
    </source>
</evidence>
<dbReference type="EMBL" id="JARGDL010000002">
    <property type="protein sequence ID" value="MDF1611095.1"/>
    <property type="molecule type" value="Genomic_DNA"/>
</dbReference>
<evidence type="ECO:0000313" key="7">
    <source>
        <dbReference type="Proteomes" id="UP001221302"/>
    </source>
</evidence>
<evidence type="ECO:0000259" key="5">
    <source>
        <dbReference type="Pfam" id="PF00551"/>
    </source>
</evidence>
<organism evidence="6 7">
    <name type="scientific">Stygiobacter electus</name>
    <dbReference type="NCBI Taxonomy" id="3032292"/>
    <lineage>
        <taxon>Bacteria</taxon>
        <taxon>Pseudomonadati</taxon>
        <taxon>Ignavibacteriota</taxon>
        <taxon>Ignavibacteria</taxon>
        <taxon>Ignavibacteriales</taxon>
        <taxon>Melioribacteraceae</taxon>
        <taxon>Stygiobacter</taxon>
    </lineage>
</organism>
<feature type="active site" description="Proton donor" evidence="4">
    <location>
        <position position="106"/>
    </location>
</feature>
<dbReference type="AlphaFoldDB" id="A0AAE3P1J0"/>
<feature type="site" description="Raises pKa of active site His" evidence="4">
    <location>
        <position position="147"/>
    </location>
</feature>
<dbReference type="RefSeq" id="WP_321534859.1">
    <property type="nucleotide sequence ID" value="NZ_JARGDL010000002.1"/>
</dbReference>
<dbReference type="GO" id="GO:0005737">
    <property type="term" value="C:cytoplasm"/>
    <property type="evidence" value="ECO:0007669"/>
    <property type="project" value="TreeGrafter"/>
</dbReference>
<dbReference type="InterPro" id="IPR002376">
    <property type="entry name" value="Formyl_transf_N"/>
</dbReference>
<evidence type="ECO:0000256" key="3">
    <source>
        <dbReference type="ARBA" id="ARBA00022755"/>
    </source>
</evidence>
<dbReference type="PANTHER" id="PTHR43369">
    <property type="entry name" value="PHOSPHORIBOSYLGLYCINAMIDE FORMYLTRANSFERASE"/>
    <property type="match status" value="1"/>
</dbReference>
<dbReference type="Proteomes" id="UP001221302">
    <property type="component" value="Unassembled WGS sequence"/>
</dbReference>